<keyword evidence="1" id="KW-0812">Transmembrane</keyword>
<evidence type="ECO:0000313" key="2">
    <source>
        <dbReference type="EMBL" id="KAJ7747171.1"/>
    </source>
</evidence>
<dbReference type="Proteomes" id="UP001215280">
    <property type="component" value="Unassembled WGS sequence"/>
</dbReference>
<proteinExistence type="predicted"/>
<keyword evidence="1" id="KW-0472">Membrane</keyword>
<protein>
    <submittedName>
        <fullName evidence="2">Uncharacterized protein</fullName>
    </submittedName>
</protein>
<feature type="transmembrane region" description="Helical" evidence="1">
    <location>
        <begin position="12"/>
        <end position="37"/>
    </location>
</feature>
<reference evidence="2" key="1">
    <citation type="submission" date="2023-03" db="EMBL/GenBank/DDBJ databases">
        <title>Massive genome expansion in bonnet fungi (Mycena s.s.) driven by repeated elements and novel gene families across ecological guilds.</title>
        <authorList>
            <consortium name="Lawrence Berkeley National Laboratory"/>
            <person name="Harder C.B."/>
            <person name="Miyauchi S."/>
            <person name="Viragh M."/>
            <person name="Kuo A."/>
            <person name="Thoen E."/>
            <person name="Andreopoulos B."/>
            <person name="Lu D."/>
            <person name="Skrede I."/>
            <person name="Drula E."/>
            <person name="Henrissat B."/>
            <person name="Morin E."/>
            <person name="Kohler A."/>
            <person name="Barry K."/>
            <person name="LaButti K."/>
            <person name="Morin E."/>
            <person name="Salamov A."/>
            <person name="Lipzen A."/>
            <person name="Mereny Z."/>
            <person name="Hegedus B."/>
            <person name="Baldrian P."/>
            <person name="Stursova M."/>
            <person name="Weitz H."/>
            <person name="Taylor A."/>
            <person name="Grigoriev I.V."/>
            <person name="Nagy L.G."/>
            <person name="Martin F."/>
            <person name="Kauserud H."/>
        </authorList>
    </citation>
    <scope>NUCLEOTIDE SEQUENCE</scope>
    <source>
        <strain evidence="2">CBHHK188m</strain>
    </source>
</reference>
<gene>
    <name evidence="2" type="ORF">DFH07DRAFT_1037325</name>
</gene>
<sequence length="193" mass="21144">MVAQPNLTLVNLVAIIVGTLFYGMYFIIFVISIYLLFESARGSGKYRPLFRSAVFMSGGALFIATTANWVATLLRIFSGFIYFQKGLGIYFEDNSQVTETISTVFLSLSVAIGDAMIALNTTVISKMLTEPGPASCIITIQATVRIATNAEVEIALNVGLTPVTVFTLLPDHMGNLEDHEQLHARGWYKFTGK</sequence>
<organism evidence="2 3">
    <name type="scientific">Mycena maculata</name>
    <dbReference type="NCBI Taxonomy" id="230809"/>
    <lineage>
        <taxon>Eukaryota</taxon>
        <taxon>Fungi</taxon>
        <taxon>Dikarya</taxon>
        <taxon>Basidiomycota</taxon>
        <taxon>Agaricomycotina</taxon>
        <taxon>Agaricomycetes</taxon>
        <taxon>Agaricomycetidae</taxon>
        <taxon>Agaricales</taxon>
        <taxon>Marasmiineae</taxon>
        <taxon>Mycenaceae</taxon>
        <taxon>Mycena</taxon>
    </lineage>
</organism>
<evidence type="ECO:0000256" key="1">
    <source>
        <dbReference type="SAM" id="Phobius"/>
    </source>
</evidence>
<keyword evidence="1" id="KW-1133">Transmembrane helix</keyword>
<name>A0AAD7INI8_9AGAR</name>
<evidence type="ECO:0000313" key="3">
    <source>
        <dbReference type="Proteomes" id="UP001215280"/>
    </source>
</evidence>
<comment type="caution">
    <text evidence="2">The sequence shown here is derived from an EMBL/GenBank/DDBJ whole genome shotgun (WGS) entry which is preliminary data.</text>
</comment>
<feature type="transmembrane region" description="Helical" evidence="1">
    <location>
        <begin position="49"/>
        <end position="71"/>
    </location>
</feature>
<accession>A0AAD7INI8</accession>
<dbReference type="AlphaFoldDB" id="A0AAD7INI8"/>
<keyword evidence="3" id="KW-1185">Reference proteome</keyword>
<dbReference type="EMBL" id="JARJLG010000095">
    <property type="protein sequence ID" value="KAJ7747171.1"/>
    <property type="molecule type" value="Genomic_DNA"/>
</dbReference>